<name>A0A6M3LXT4_9ZZZZ</name>
<sequence>MPTEKVYDLINQAVDMGWQGPIHFSHYSEPLVDPRFMDFSRYALKKGLTPELFTNGSLLTKELVKEIDGVIPYVVISFRSPGSQRFWETVFKKSRVRITKSYQVLIWNPRKDLLNAAIMRAKGTPCTGPPLVAFRINYDGQMSFCYSDFNNEFGLLNAADHSLEELWFGEEHVRAIKEMAQPGSREKRALCRVCPQVFPGKGTYVKVNRLPVPPENWWAANRL</sequence>
<dbReference type="EMBL" id="MT143802">
    <property type="protein sequence ID" value="QJB02711.1"/>
    <property type="molecule type" value="Genomic_DNA"/>
</dbReference>
<dbReference type="InterPro" id="IPR013785">
    <property type="entry name" value="Aldolase_TIM"/>
</dbReference>
<proteinExistence type="predicted"/>
<evidence type="ECO:0000313" key="2">
    <source>
        <dbReference type="EMBL" id="QJA98434.1"/>
    </source>
</evidence>
<feature type="domain" description="4Fe4S-binding SPASM" evidence="1">
    <location>
        <begin position="133"/>
        <end position="195"/>
    </location>
</feature>
<accession>A0A6M3LXT4</accession>
<evidence type="ECO:0000259" key="1">
    <source>
        <dbReference type="Pfam" id="PF13186"/>
    </source>
</evidence>
<dbReference type="AlphaFoldDB" id="A0A6M3LXT4"/>
<dbReference type="EMBL" id="MT143580">
    <property type="protein sequence ID" value="QJA98434.1"/>
    <property type="molecule type" value="Genomic_DNA"/>
</dbReference>
<dbReference type="Pfam" id="PF13186">
    <property type="entry name" value="SPASM"/>
    <property type="match status" value="1"/>
</dbReference>
<dbReference type="InterPro" id="IPR050377">
    <property type="entry name" value="Radical_SAM_PqqE_MftC-like"/>
</dbReference>
<evidence type="ECO:0000313" key="3">
    <source>
        <dbReference type="EMBL" id="QJB02711.1"/>
    </source>
</evidence>
<dbReference type="SUPFAM" id="SSF102114">
    <property type="entry name" value="Radical SAM enzymes"/>
    <property type="match status" value="1"/>
</dbReference>
<reference evidence="2" key="1">
    <citation type="submission" date="2020-03" db="EMBL/GenBank/DDBJ databases">
        <title>The deep terrestrial virosphere.</title>
        <authorList>
            <person name="Holmfeldt K."/>
            <person name="Nilsson E."/>
            <person name="Simone D."/>
            <person name="Lopez-Fernandez M."/>
            <person name="Wu X."/>
            <person name="de Brujin I."/>
            <person name="Lundin D."/>
            <person name="Andersson A."/>
            <person name="Bertilsson S."/>
            <person name="Dopson M."/>
        </authorList>
    </citation>
    <scope>NUCLEOTIDE SEQUENCE</scope>
    <source>
        <strain evidence="2">MM171A01791</strain>
        <strain evidence="3">MM171B01090</strain>
    </source>
</reference>
<protein>
    <submittedName>
        <fullName evidence="2">Putative iron-sulfur cluster-binding domain contining protein</fullName>
    </submittedName>
</protein>
<gene>
    <name evidence="2" type="ORF">MM171A01791_0007</name>
    <name evidence="3" type="ORF">MM171B01090_0009</name>
</gene>
<dbReference type="InterPro" id="IPR023885">
    <property type="entry name" value="4Fe4S-binding_SPASM_dom"/>
</dbReference>
<dbReference type="InterPro" id="IPR058240">
    <property type="entry name" value="rSAM_sf"/>
</dbReference>
<dbReference type="PANTHER" id="PTHR11228:SF7">
    <property type="entry name" value="PQQA PEPTIDE CYCLASE"/>
    <property type="match status" value="1"/>
</dbReference>
<organism evidence="2">
    <name type="scientific">viral metagenome</name>
    <dbReference type="NCBI Taxonomy" id="1070528"/>
    <lineage>
        <taxon>unclassified sequences</taxon>
        <taxon>metagenomes</taxon>
        <taxon>organismal metagenomes</taxon>
    </lineage>
</organism>
<dbReference type="PANTHER" id="PTHR11228">
    <property type="entry name" value="RADICAL SAM DOMAIN PROTEIN"/>
    <property type="match status" value="1"/>
</dbReference>
<dbReference type="CDD" id="cd21109">
    <property type="entry name" value="SPASM"/>
    <property type="match status" value="1"/>
</dbReference>
<dbReference type="Gene3D" id="3.20.20.70">
    <property type="entry name" value="Aldolase class I"/>
    <property type="match status" value="1"/>
</dbReference>